<keyword evidence="3" id="KW-1185">Reference proteome</keyword>
<dbReference type="Proteomes" id="UP000756921">
    <property type="component" value="Unassembled WGS sequence"/>
</dbReference>
<dbReference type="AlphaFoldDB" id="A0A9P6G6W2"/>
<feature type="region of interest" description="Disordered" evidence="1">
    <location>
        <begin position="1"/>
        <end position="21"/>
    </location>
</feature>
<gene>
    <name evidence="2" type="ORF">PMIN01_11746</name>
</gene>
<protein>
    <submittedName>
        <fullName evidence="2">Uncharacterized protein</fullName>
    </submittedName>
</protein>
<proteinExistence type="predicted"/>
<organism evidence="2 3">
    <name type="scientific">Paraphaeosphaeria minitans</name>
    <dbReference type="NCBI Taxonomy" id="565426"/>
    <lineage>
        <taxon>Eukaryota</taxon>
        <taxon>Fungi</taxon>
        <taxon>Dikarya</taxon>
        <taxon>Ascomycota</taxon>
        <taxon>Pezizomycotina</taxon>
        <taxon>Dothideomycetes</taxon>
        <taxon>Pleosporomycetidae</taxon>
        <taxon>Pleosporales</taxon>
        <taxon>Massarineae</taxon>
        <taxon>Didymosphaeriaceae</taxon>
        <taxon>Paraphaeosphaeria</taxon>
    </lineage>
</organism>
<evidence type="ECO:0000313" key="3">
    <source>
        <dbReference type="Proteomes" id="UP000756921"/>
    </source>
</evidence>
<dbReference type="EMBL" id="WJXW01000015">
    <property type="protein sequence ID" value="KAF9729813.1"/>
    <property type="molecule type" value="Genomic_DNA"/>
</dbReference>
<dbReference type="OrthoDB" id="4936034at2759"/>
<reference evidence="2" key="1">
    <citation type="journal article" date="2020" name="Mol. Plant Microbe Interact.">
        <title>Genome Sequence of the Biocontrol Agent Coniothyrium minitans strain Conio (IMI 134523).</title>
        <authorList>
            <person name="Patel D."/>
            <person name="Shittu T.A."/>
            <person name="Baroncelli R."/>
            <person name="Muthumeenakshi S."/>
            <person name="Osborne T.H."/>
            <person name="Janganan T.K."/>
            <person name="Sreenivasaprasad S."/>
        </authorList>
    </citation>
    <scope>NUCLEOTIDE SEQUENCE</scope>
    <source>
        <strain evidence="2">Conio</strain>
    </source>
</reference>
<sequence length="144" mass="16874">MTTSLPSPSIPSEFDDEVDDAHADLPPGHVWAYPCKLHSCPDYGKPWLLRSSFLLHLQEEDSHRTASTPAVRRTIEQEWRYTTDPYLPPRMAPDFRPRDDPDEHVWEYGFRDDIGKVIKGRGTTKQMEMHRASRRREIQERQTT</sequence>
<name>A0A9P6G6W2_9PLEO</name>
<feature type="region of interest" description="Disordered" evidence="1">
    <location>
        <begin position="117"/>
        <end position="144"/>
    </location>
</feature>
<evidence type="ECO:0000256" key="1">
    <source>
        <dbReference type="SAM" id="MobiDB-lite"/>
    </source>
</evidence>
<comment type="caution">
    <text evidence="2">The sequence shown here is derived from an EMBL/GenBank/DDBJ whole genome shotgun (WGS) entry which is preliminary data.</text>
</comment>
<feature type="compositionally biased region" description="Basic and acidic residues" evidence="1">
    <location>
        <begin position="127"/>
        <end position="144"/>
    </location>
</feature>
<accession>A0A9P6G6W2</accession>
<evidence type="ECO:0000313" key="2">
    <source>
        <dbReference type="EMBL" id="KAF9729813.1"/>
    </source>
</evidence>